<proteinExistence type="inferred from homology"/>
<organism evidence="7">
    <name type="scientific">Graphocephala atropunctata</name>
    <dbReference type="NCBI Taxonomy" id="36148"/>
    <lineage>
        <taxon>Eukaryota</taxon>
        <taxon>Metazoa</taxon>
        <taxon>Ecdysozoa</taxon>
        <taxon>Arthropoda</taxon>
        <taxon>Hexapoda</taxon>
        <taxon>Insecta</taxon>
        <taxon>Pterygota</taxon>
        <taxon>Neoptera</taxon>
        <taxon>Paraneoptera</taxon>
        <taxon>Hemiptera</taxon>
        <taxon>Auchenorrhyncha</taxon>
        <taxon>Membracoidea</taxon>
        <taxon>Cicadellidae</taxon>
        <taxon>Cicadellinae</taxon>
        <taxon>Cicadellini</taxon>
        <taxon>Graphocephala</taxon>
    </lineage>
</organism>
<evidence type="ECO:0000256" key="1">
    <source>
        <dbReference type="ARBA" id="ARBA00009431"/>
    </source>
</evidence>
<dbReference type="Pfam" id="PF00450">
    <property type="entry name" value="Peptidase_S10"/>
    <property type="match status" value="1"/>
</dbReference>
<dbReference type="EMBL" id="GEBQ01023326">
    <property type="protein sequence ID" value="JAT16651.1"/>
    <property type="molecule type" value="Transcribed_RNA"/>
</dbReference>
<evidence type="ECO:0000256" key="2">
    <source>
        <dbReference type="ARBA" id="ARBA00022645"/>
    </source>
</evidence>
<dbReference type="AlphaFoldDB" id="A0A1B6KZ16"/>
<dbReference type="PANTHER" id="PTHR11802">
    <property type="entry name" value="SERINE PROTEASE FAMILY S10 SERINE CARBOXYPEPTIDASE"/>
    <property type="match status" value="1"/>
</dbReference>
<keyword evidence="6" id="KW-0325">Glycoprotein</keyword>
<evidence type="ECO:0000256" key="5">
    <source>
        <dbReference type="ARBA" id="ARBA00022801"/>
    </source>
</evidence>
<evidence type="ECO:0000313" key="7">
    <source>
        <dbReference type="EMBL" id="JAT16651.1"/>
    </source>
</evidence>
<accession>A0A1B6KZ16</accession>
<keyword evidence="2" id="KW-0121">Carboxypeptidase</keyword>
<keyword evidence="5" id="KW-0378">Hydrolase</keyword>
<dbReference type="Gene3D" id="3.40.50.1820">
    <property type="entry name" value="alpha/beta hydrolase"/>
    <property type="match status" value="1"/>
</dbReference>
<reference evidence="7" key="1">
    <citation type="submission" date="2015-11" db="EMBL/GenBank/DDBJ databases">
        <title>De novo transcriptome assembly of four potential Pierce s Disease insect vectors from Arizona vineyards.</title>
        <authorList>
            <person name="Tassone E.E."/>
        </authorList>
    </citation>
    <scope>NUCLEOTIDE SEQUENCE</scope>
</reference>
<keyword evidence="4" id="KW-0732">Signal</keyword>
<dbReference type="SUPFAM" id="SSF53474">
    <property type="entry name" value="alpha/beta-Hydrolases"/>
    <property type="match status" value="1"/>
</dbReference>
<dbReference type="PANTHER" id="PTHR11802:SF472">
    <property type="entry name" value="SERINE CARBOXYPEPTIDASE CPVL-RELATED"/>
    <property type="match status" value="1"/>
</dbReference>
<protein>
    <recommendedName>
        <fullName evidence="8">Carboxypeptidase</fullName>
    </recommendedName>
</protein>
<dbReference type="GO" id="GO:0006508">
    <property type="term" value="P:proteolysis"/>
    <property type="evidence" value="ECO:0007669"/>
    <property type="project" value="UniProtKB-KW"/>
</dbReference>
<name>A0A1B6KZ16_9HEMI</name>
<evidence type="ECO:0008006" key="8">
    <source>
        <dbReference type="Google" id="ProtNLM"/>
    </source>
</evidence>
<comment type="similarity">
    <text evidence="1">Belongs to the peptidase S10 family.</text>
</comment>
<dbReference type="PRINTS" id="PR00724">
    <property type="entry name" value="CRBOXYPTASEC"/>
</dbReference>
<dbReference type="PROSITE" id="PS00560">
    <property type="entry name" value="CARBOXYPEPT_SER_HIS"/>
    <property type="match status" value="1"/>
</dbReference>
<gene>
    <name evidence="7" type="ORF">g.11373</name>
</gene>
<dbReference type="GO" id="GO:0004185">
    <property type="term" value="F:serine-type carboxypeptidase activity"/>
    <property type="evidence" value="ECO:0007669"/>
    <property type="project" value="InterPro"/>
</dbReference>
<evidence type="ECO:0000256" key="3">
    <source>
        <dbReference type="ARBA" id="ARBA00022670"/>
    </source>
</evidence>
<dbReference type="InterPro" id="IPR029058">
    <property type="entry name" value="AB_hydrolase_fold"/>
</dbReference>
<sequence length="347" mass="39920">MEVGPFKYQDDKLQKRENSWNLENNLLIIDQPVGTGYSFTVKNCYARNETDVGDDLYKALIQFYQLFPKLVNNKFFISGQSYAGHYIPALGHIIHKQNPTAPVKINLAAMMIGNGLVDPETQLDYGDFYYYLGLIDDAARDVFNLNYQQFVQEVKVKNWVAAGKICNAFRGTLYDRFVDRKVYAYNYARKQPEPPRSLSIYIQSAELRKALHIGMLPFNRIIKVYGYLRDDIVQSVKPWVEELLEFYPIVFYNGQLDLTVGYPMTIKFLRSLNWSGEKQYLTSERTKWCVGSDLAGYYKGAHNLYDVMVRNAGHVVPTDQPLWAYTLMKSVTSGTPDNPLHALTPCE</sequence>
<dbReference type="InterPro" id="IPR001563">
    <property type="entry name" value="Peptidase_S10"/>
</dbReference>
<evidence type="ECO:0000256" key="6">
    <source>
        <dbReference type="ARBA" id="ARBA00023180"/>
    </source>
</evidence>
<keyword evidence="3" id="KW-0645">Protease</keyword>
<evidence type="ECO:0000256" key="4">
    <source>
        <dbReference type="ARBA" id="ARBA00022729"/>
    </source>
</evidence>
<dbReference type="InterPro" id="IPR033124">
    <property type="entry name" value="Ser_caboxypep_his_AS"/>
</dbReference>